<keyword evidence="1" id="KW-1185">Reference proteome</keyword>
<dbReference type="eggNOG" id="ENOG502SB44">
    <property type="taxonomic scope" value="Eukaryota"/>
</dbReference>
<evidence type="ECO:0000313" key="1">
    <source>
        <dbReference type="Proteomes" id="UP000095282"/>
    </source>
</evidence>
<reference evidence="2" key="1">
    <citation type="submission" date="2016-11" db="UniProtKB">
        <authorList>
            <consortium name="WormBaseParasite"/>
        </authorList>
    </citation>
    <scope>IDENTIFICATION</scope>
</reference>
<proteinExistence type="predicted"/>
<evidence type="ECO:0000313" key="2">
    <source>
        <dbReference type="WBParaSite" id="Csp11.Scaffold629.g15302.t1"/>
    </source>
</evidence>
<dbReference type="AlphaFoldDB" id="A0A1I7U6B7"/>
<organism evidence="1 2">
    <name type="scientific">Caenorhabditis tropicalis</name>
    <dbReference type="NCBI Taxonomy" id="1561998"/>
    <lineage>
        <taxon>Eukaryota</taxon>
        <taxon>Metazoa</taxon>
        <taxon>Ecdysozoa</taxon>
        <taxon>Nematoda</taxon>
        <taxon>Chromadorea</taxon>
        <taxon>Rhabditida</taxon>
        <taxon>Rhabditina</taxon>
        <taxon>Rhabditomorpha</taxon>
        <taxon>Rhabditoidea</taxon>
        <taxon>Rhabditidae</taxon>
        <taxon>Peloderinae</taxon>
        <taxon>Caenorhabditis</taxon>
    </lineage>
</organism>
<dbReference type="STRING" id="1561998.A0A1I7U6B7"/>
<name>A0A1I7U6B7_9PELO</name>
<dbReference type="Proteomes" id="UP000095282">
    <property type="component" value="Unplaced"/>
</dbReference>
<accession>A0A1I7U6B7</accession>
<protein>
    <submittedName>
        <fullName evidence="2">FBA_2 domain-containing protein</fullName>
    </submittedName>
</protein>
<sequence>MKSDVIKWFKVNQHVTKISFSLCHIRLTWIQFADFLSRTEVKELFIDFCTFDPSIICDKVLMALPHLEIIQIQPRYPCLLNELTDQTLIHWANSSSIPKTIQIRNGCASRITVEGVKLMILKALSADPESTSKIDWDFGLLLGPAQSDSSLLSLILCPGLETKVNDDFRSRRINLSRPNFDLQLFVPAPFPVQPTPMPAF</sequence>
<dbReference type="WBParaSite" id="Csp11.Scaffold629.g15302.t1">
    <property type="protein sequence ID" value="Csp11.Scaffold629.g15302.t1"/>
    <property type="gene ID" value="Csp11.Scaffold629.g15302"/>
</dbReference>